<feature type="region of interest" description="Disordered" evidence="3">
    <location>
        <begin position="1624"/>
        <end position="1671"/>
    </location>
</feature>
<feature type="compositionally biased region" description="Basic and acidic residues" evidence="3">
    <location>
        <begin position="1799"/>
        <end position="1813"/>
    </location>
</feature>
<feature type="compositionally biased region" description="Basic and acidic residues" evidence="3">
    <location>
        <begin position="1752"/>
        <end position="1787"/>
    </location>
</feature>
<dbReference type="InterPro" id="IPR050525">
    <property type="entry name" value="ECM_Assembly_Org"/>
</dbReference>
<dbReference type="InterPro" id="IPR013320">
    <property type="entry name" value="ConA-like_dom_sf"/>
</dbReference>
<feature type="compositionally biased region" description="Basic residues" evidence="3">
    <location>
        <begin position="1821"/>
        <end position="1831"/>
    </location>
</feature>
<feature type="region of interest" description="Disordered" evidence="3">
    <location>
        <begin position="963"/>
        <end position="1038"/>
    </location>
</feature>
<feature type="compositionally biased region" description="Basic and acidic residues" evidence="3">
    <location>
        <begin position="464"/>
        <end position="521"/>
    </location>
</feature>
<dbReference type="SUPFAM" id="SSF49899">
    <property type="entry name" value="Concanavalin A-like lectins/glucanases"/>
    <property type="match status" value="1"/>
</dbReference>
<dbReference type="PROSITE" id="PS50234">
    <property type="entry name" value="VWFA"/>
    <property type="match status" value="1"/>
</dbReference>
<comment type="similarity">
    <text evidence="2">Belongs to the fibril-associated collagens with interrupted helices (FACIT) family.</text>
</comment>
<dbReference type="PANTHER" id="PTHR24020">
    <property type="entry name" value="COLLAGEN ALPHA"/>
    <property type="match status" value="1"/>
</dbReference>
<dbReference type="CDD" id="cd01450">
    <property type="entry name" value="vWFA_subfamily_ECM"/>
    <property type="match status" value="1"/>
</dbReference>
<feature type="compositionally biased region" description="Basic and acidic residues" evidence="3">
    <location>
        <begin position="1154"/>
        <end position="1251"/>
    </location>
</feature>
<feature type="compositionally biased region" description="Basic and acidic residues" evidence="3">
    <location>
        <begin position="2151"/>
        <end position="2163"/>
    </location>
</feature>
<dbReference type="SMART" id="SM00327">
    <property type="entry name" value="VWA"/>
    <property type="match status" value="1"/>
</dbReference>
<accession>A0ABM4BYD2</accession>
<evidence type="ECO:0000313" key="7">
    <source>
        <dbReference type="RefSeq" id="XP_065654249.1"/>
    </source>
</evidence>
<dbReference type="Gene3D" id="3.40.50.410">
    <property type="entry name" value="von Willebrand factor, type A domain"/>
    <property type="match status" value="1"/>
</dbReference>
<proteinExistence type="inferred from homology"/>
<feature type="compositionally biased region" description="Basic and acidic residues" evidence="3">
    <location>
        <begin position="1298"/>
        <end position="1314"/>
    </location>
</feature>
<dbReference type="Pfam" id="PF13385">
    <property type="entry name" value="Laminin_G_3"/>
    <property type="match status" value="1"/>
</dbReference>
<feature type="compositionally biased region" description="Basic and acidic residues" evidence="3">
    <location>
        <begin position="963"/>
        <end position="974"/>
    </location>
</feature>
<feature type="region of interest" description="Disordered" evidence="3">
    <location>
        <begin position="1050"/>
        <end position="1341"/>
    </location>
</feature>
<feature type="compositionally biased region" description="Basic and acidic residues" evidence="3">
    <location>
        <begin position="1260"/>
        <end position="1289"/>
    </location>
</feature>
<feature type="compositionally biased region" description="Basic and acidic residues" evidence="3">
    <location>
        <begin position="1624"/>
        <end position="1664"/>
    </location>
</feature>
<feature type="region of interest" description="Disordered" evidence="3">
    <location>
        <begin position="1379"/>
        <end position="1417"/>
    </location>
</feature>
<evidence type="ECO:0000259" key="5">
    <source>
        <dbReference type="PROSITE" id="PS50234"/>
    </source>
</evidence>
<dbReference type="InterPro" id="IPR036465">
    <property type="entry name" value="vWFA_dom_sf"/>
</dbReference>
<dbReference type="Pfam" id="PF00092">
    <property type="entry name" value="VWA"/>
    <property type="match status" value="1"/>
</dbReference>
<evidence type="ECO:0000256" key="2">
    <source>
        <dbReference type="ARBA" id="ARBA00049648"/>
    </source>
</evidence>
<feature type="region of interest" description="Disordered" evidence="3">
    <location>
        <begin position="1752"/>
        <end position="2163"/>
    </location>
</feature>
<dbReference type="Gene3D" id="2.60.120.200">
    <property type="match status" value="1"/>
</dbReference>
<feature type="region of interest" description="Disordered" evidence="3">
    <location>
        <begin position="68"/>
        <end position="101"/>
    </location>
</feature>
<gene>
    <name evidence="7" type="primary">LOC100202174</name>
</gene>
<feature type="region of interest" description="Disordered" evidence="3">
    <location>
        <begin position="366"/>
        <end position="402"/>
    </location>
</feature>
<protein>
    <submittedName>
        <fullName evidence="7">Uncharacterized protein LOC100202174 isoform X4</fullName>
    </submittedName>
</protein>
<dbReference type="RefSeq" id="XP_065654249.1">
    <property type="nucleotide sequence ID" value="XM_065798177.1"/>
</dbReference>
<feature type="signal peptide" evidence="4">
    <location>
        <begin position="1"/>
        <end position="15"/>
    </location>
</feature>
<feature type="compositionally biased region" description="Basic and acidic residues" evidence="3">
    <location>
        <begin position="1951"/>
        <end position="1979"/>
    </location>
</feature>
<feature type="chain" id="PRO_5045548258" evidence="4">
    <location>
        <begin position="16"/>
        <end position="2717"/>
    </location>
</feature>
<feature type="compositionally biased region" description="Basic and acidic residues" evidence="3">
    <location>
        <begin position="1865"/>
        <end position="1944"/>
    </location>
</feature>
<name>A0ABM4BYD2_HYDVU</name>
<reference evidence="7" key="1">
    <citation type="submission" date="2025-08" db="UniProtKB">
        <authorList>
            <consortium name="RefSeq"/>
        </authorList>
    </citation>
    <scope>IDENTIFICATION</scope>
</reference>
<feature type="compositionally biased region" description="Polar residues" evidence="3">
    <location>
        <begin position="1835"/>
        <end position="1845"/>
    </location>
</feature>
<keyword evidence="6" id="KW-1185">Reference proteome</keyword>
<feature type="compositionally biased region" description="Basic and acidic residues" evidence="3">
    <location>
        <begin position="375"/>
        <end position="402"/>
    </location>
</feature>
<feature type="compositionally biased region" description="Polar residues" evidence="3">
    <location>
        <begin position="1079"/>
        <end position="1102"/>
    </location>
</feature>
<evidence type="ECO:0000256" key="4">
    <source>
        <dbReference type="SAM" id="SignalP"/>
    </source>
</evidence>
<dbReference type="SUPFAM" id="SSF53300">
    <property type="entry name" value="vWA-like"/>
    <property type="match status" value="1"/>
</dbReference>
<feature type="region of interest" description="Disordered" evidence="3">
    <location>
        <begin position="922"/>
        <end position="941"/>
    </location>
</feature>
<feature type="region of interest" description="Disordered" evidence="3">
    <location>
        <begin position="457"/>
        <end position="521"/>
    </location>
</feature>
<feature type="compositionally biased region" description="Basic and acidic residues" evidence="3">
    <location>
        <begin position="1130"/>
        <end position="1147"/>
    </location>
</feature>
<dbReference type="PANTHER" id="PTHR24020:SF20">
    <property type="entry name" value="PH DOMAIN-CONTAINING PROTEIN"/>
    <property type="match status" value="1"/>
</dbReference>
<dbReference type="Proteomes" id="UP001652625">
    <property type="component" value="Chromosome 05"/>
</dbReference>
<feature type="compositionally biased region" description="Basic and acidic residues" evidence="3">
    <location>
        <begin position="1103"/>
        <end position="1115"/>
    </location>
</feature>
<keyword evidence="1" id="KW-0379">Hydroxylation</keyword>
<feature type="compositionally biased region" description="Basic and acidic residues" evidence="3">
    <location>
        <begin position="996"/>
        <end position="1019"/>
    </location>
</feature>
<evidence type="ECO:0000256" key="1">
    <source>
        <dbReference type="ARBA" id="ARBA00023278"/>
    </source>
</evidence>
<evidence type="ECO:0000313" key="6">
    <source>
        <dbReference type="Proteomes" id="UP001652625"/>
    </source>
</evidence>
<feature type="compositionally biased region" description="Basic and acidic residues" evidence="3">
    <location>
        <begin position="75"/>
        <end position="88"/>
    </location>
</feature>
<feature type="region of interest" description="Disordered" evidence="3">
    <location>
        <begin position="229"/>
        <end position="251"/>
    </location>
</feature>
<keyword evidence="4" id="KW-0732">Signal</keyword>
<sequence>MIVHTFFLFIICCQAHKKNNWTYNQWKGSHNVKKENAEKRSTVVPNYKEINIDTNKLFHDFVSAFEAKNDPNQNSKEESRRTKVDKNQNSDSSVRNLVYPGPSLSSPTAAAFDPYLMKQSWAKDSKGTNHGAAVPKTQPVAQQQVAFAPSIGVPPSVSPVSPPNGFFLPPSFPAVVLPAPHAQSMVNTVFTPSSPDPKTNTVVVAAKDEKEQKPVVKTGNPVIEKVINNPRNTPIKGVPVHDKKKKKTTNGNKRVYSLGDHIFSDIGCFLDKWIRAVPTLEGNHPLLMDSDYKSRSDPLQKCAEAALDKGFQVFGLQNGGQCFAGINGETTYDMYGTSNQCLEDGLGGSWAMEMYRYNEDIRNNRNKPALSESKLNSKKDNAEKMHFSDSEDKAEKKEEDEFDKSLFKEEQELDSDDNKKAFPTEPLSAHGISFKGVLGKLIRKAVSESKMKTAIEPEETVEDAVPKKAGKIEKNSEEPKSTPEKPVEKEKEKKKIVKETEAKKKETDPKDENEEKEKTTEKIVDKAAEKIADKAAAKAVDSLKAVTELFKSAISEKAPPGKYEKPVVKNDTVLNFVKDDEPTKSEVGQTHSRFFPLGALVSKGSKPPCICPDKICSSKLDLAFVIDASAGSEQNGKDKMAETMEFGRRIASAFKVDQENSHLGLVTYATDAQIMLNFHHFNDPDTLTEARDAVRVKPHTGKYTGQALSLAKEGLFDKGHRSDALDVLILMTDGPSSDDVTEPSRALRDMGVKIIAVGIGNQIDRKQLNDIASDPDDEHVFTADYDNLGTIIRRTQRAACVGGTLRDPVMPCICEAQADIRADVQTAAFYNMYKFAVEPSYKNVMGVTRYNIPRPVFSHKKNKWHRKSEVEGNRHHFLRTLPLDNPHPPMEDSSPIHELRQKETPSFYPARTHEAMQAMKVSKDEDGAVTEVHHDPLKEDANVESIYADTKYNNRLETSDKNYHSEEHDQEHQKLQGRLESSRDYPHDNTYTNSYKNKDKESDDFIFNSKERTSFKQQEDSNDLSSSSSDFLGEKNKHLKNQKTYEKIGFENEDGSQSYSSDDKQLSKSSTSTKKIENQEYQSLSDAEQGNNHGGHQSNFEQSNDRERPNNEMHNKKPRIRNNYENNEYGNKKLEESQSDYSNKKLAESQSDYGSKKLEEPQGDYGNKKLEESQGERFLENQREKYDEKENDKLKTENEKNIEKEDNRDEKEENDFRETKVRNKKNENQVNAQKERKEGFQEEENEQKAVNKESLNSKLVYDDPRGSLQFHKENSKEISEDTQVSEHPKLRYSLYSDSKTDVFDKDRNTVEKSHYVTTTQKQKSLDSGDEDSHELHERLKFPKVKLNTEKVSLGKQLSGVDEQPSTEVFNQAFSDSKKEFLKEDKGEQGISESFSKEKEGNDHKTLPHSLSAQAGNSLAADSRSEKIIEKGLVTGQVLGKFEDNLKQLKVLHIPDEKLAHFQADPIEPVNKLHHAFTAEESLQLRLDEEKEKVHEDTSHFDDHQDEIASIVNQHLTKEDQEQLHAIQATLMNADNQLLDSTRQHQSLDHTFRPEHSMDSLQLGINLGKYVHGNSDGSLQQIPLLDSSLTKEDNSLAKEDASQIVKYKGYSNVVSEGILKPKEFNKLQKTDKKKGMGENKSEQKGKLSGEEASKDTHGSLKENPKGGKLQRNMLISDDVQTHPERTSFQIISKAMQTIADKELPSVLDDAPMLHDSKIEYLKGGKENLNNNHEGLGNEVNAKLDETHITLKSDKLTAKEKESNRNEHFELEEDVHHYENNKQEKKGDDESTANETGYKSIIKETGNENMAKEIGNEAENMGKKIKSSNKNKNKVSEQVSDQDLNKNQNEDFEATKDYQHASNKKGYSKEYKEDYQSFNDNNKEGKVKEELKGTNEENKATHSIRKVEKETEKIDQDKSREEKNYEEKKFKEEEDMNKMQEGEQRYDPIQNKKSKDYEDNRTVKDNSKEEFDSKDNKDENYSVKVKNKGTAYEEKDEAKLASNNHEDNQEKDVKASYLKEKQNKFQNEKSGKSYKFDSSKETLKASENEHDENSTETFEKESFDERNDKKFDFAKSKKIQNKESEIKENLNKNNEEDKIIFQQIKPKDQDSDSKTSENLKTNESEQEENKEHLKSSRNVESLHEDSMAPLYEIETKNDKNFYHGNDEASMFQKRLEEAQKFDSIKSQGTIESEKISGAERKLSKEDVLKSGNILRFEQNSKTSNDEIVLNEGRRKTEALDSDHELRRSEGVVDLLDDHSKELYFHKSKYVDDKRPSSNEDIKKFEANSNSLAKKDVEDKSIEVAPEDFKQHEESSFKSADLIQTGPSKIYQEGSSHQSKDNTEANASRRFIATHETLHERKGDIRDVSMKGDIRDVSMKGDIRDVSMKGDIRDVSMDNKLIDMETHKDDLATETNDRDTTVAQVTSNINANSESNRDLDTNAMKKDFTNQGILATDMFMDSSHFWPLVKSDNILTPDIVTGHNGILMDGAVIEKSDDFSEILSTEKKGSYVILGDFKGTCFTNPDSCIMGGMTISFWVKLNQSNINGNQDAYIISGGGQSKKSRGFAFLYFHGNFVACLSTAHKQWKIIMPSFPDNEWVNAAFVWNRNETLLYYLNGKLIKTVDGTVANRPYVNYTILTISRPNNAIDQEFMYPLKMSAFALWDRPLKDFQLQKCYENIKSVHQPKVENREKQIAPNKRMSIAKKRNTLARKKNKRQNV</sequence>
<dbReference type="GeneID" id="100202174"/>
<feature type="domain" description="VWFA" evidence="5">
    <location>
        <begin position="621"/>
        <end position="809"/>
    </location>
</feature>
<dbReference type="InterPro" id="IPR002035">
    <property type="entry name" value="VWF_A"/>
</dbReference>
<feature type="compositionally biased region" description="Basic and acidic residues" evidence="3">
    <location>
        <begin position="1394"/>
        <end position="1405"/>
    </location>
</feature>
<feature type="compositionally biased region" description="Basic and acidic residues" evidence="3">
    <location>
        <begin position="1989"/>
        <end position="2132"/>
    </location>
</feature>
<organism evidence="6 7">
    <name type="scientific">Hydra vulgaris</name>
    <name type="common">Hydra</name>
    <name type="synonym">Hydra attenuata</name>
    <dbReference type="NCBI Taxonomy" id="6087"/>
    <lineage>
        <taxon>Eukaryota</taxon>
        <taxon>Metazoa</taxon>
        <taxon>Cnidaria</taxon>
        <taxon>Hydrozoa</taxon>
        <taxon>Hydroidolina</taxon>
        <taxon>Anthoathecata</taxon>
        <taxon>Aplanulata</taxon>
        <taxon>Hydridae</taxon>
        <taxon>Hydra</taxon>
    </lineage>
</organism>
<evidence type="ECO:0000256" key="3">
    <source>
        <dbReference type="SAM" id="MobiDB-lite"/>
    </source>
</evidence>